<feature type="transmembrane region" description="Helical" evidence="1">
    <location>
        <begin position="15"/>
        <end position="34"/>
    </location>
</feature>
<keyword evidence="1" id="KW-0812">Transmembrane</keyword>
<protein>
    <submittedName>
        <fullName evidence="2">Uncharacterized protein</fullName>
    </submittedName>
</protein>
<reference evidence="2" key="1">
    <citation type="submission" date="2020-03" db="EMBL/GenBank/DDBJ databases">
        <title>The deep terrestrial virosphere.</title>
        <authorList>
            <person name="Holmfeldt K."/>
            <person name="Nilsson E."/>
            <person name="Simone D."/>
            <person name="Lopez-Fernandez M."/>
            <person name="Wu X."/>
            <person name="de Brujin I."/>
            <person name="Lundin D."/>
            <person name="Andersson A."/>
            <person name="Bertilsson S."/>
            <person name="Dopson M."/>
        </authorList>
    </citation>
    <scope>NUCLEOTIDE SEQUENCE</scope>
    <source>
        <strain evidence="2">MM415B01619</strain>
    </source>
</reference>
<sequence length="105" mass="11823">MTRLTQPLNGTTTRAIIGTLITIILLLVGFYGTWTKDELVRLANIQTSFVTVAAYQRDQDRAGQERRRNADGVGMLQKEMNATIIGIFSKLTEIQLQVARLEQKK</sequence>
<gene>
    <name evidence="2" type="ORF">MM415B01619_0003</name>
</gene>
<evidence type="ECO:0000256" key="1">
    <source>
        <dbReference type="SAM" id="Phobius"/>
    </source>
</evidence>
<evidence type="ECO:0000313" key="2">
    <source>
        <dbReference type="EMBL" id="QJA57593.1"/>
    </source>
</evidence>
<keyword evidence="1" id="KW-0472">Membrane</keyword>
<proteinExistence type="predicted"/>
<dbReference type="EMBL" id="MT141282">
    <property type="protein sequence ID" value="QJA57593.1"/>
    <property type="molecule type" value="Genomic_DNA"/>
</dbReference>
<keyword evidence="1" id="KW-1133">Transmembrane helix</keyword>
<name>A0A6M3IJL1_9ZZZZ</name>
<accession>A0A6M3IJL1</accession>
<organism evidence="2">
    <name type="scientific">viral metagenome</name>
    <dbReference type="NCBI Taxonomy" id="1070528"/>
    <lineage>
        <taxon>unclassified sequences</taxon>
        <taxon>metagenomes</taxon>
        <taxon>organismal metagenomes</taxon>
    </lineage>
</organism>
<dbReference type="AlphaFoldDB" id="A0A6M3IJL1"/>